<keyword evidence="1" id="KW-1133">Transmembrane helix</keyword>
<organism evidence="2 3">
    <name type="scientific">Ophiocordyceps australis</name>
    <dbReference type="NCBI Taxonomy" id="1399860"/>
    <lineage>
        <taxon>Eukaryota</taxon>
        <taxon>Fungi</taxon>
        <taxon>Dikarya</taxon>
        <taxon>Ascomycota</taxon>
        <taxon>Pezizomycotina</taxon>
        <taxon>Sordariomycetes</taxon>
        <taxon>Hypocreomycetidae</taxon>
        <taxon>Hypocreales</taxon>
        <taxon>Ophiocordycipitaceae</taxon>
        <taxon>Ophiocordyceps</taxon>
    </lineage>
</organism>
<keyword evidence="3" id="KW-1185">Reference proteome</keyword>
<evidence type="ECO:0008006" key="4">
    <source>
        <dbReference type="Google" id="ProtNLM"/>
    </source>
</evidence>
<proteinExistence type="predicted"/>
<dbReference type="PANTHER" id="PTHR42083:SF1">
    <property type="entry name" value="MARVEL DOMAIN-CONTAINING PROTEIN"/>
    <property type="match status" value="1"/>
</dbReference>
<accession>A0A2C5Z7S0</accession>
<dbReference type="PANTHER" id="PTHR42083">
    <property type="entry name" value="MARVEL DOMAIN-CONTAINING PROTEIN"/>
    <property type="match status" value="1"/>
</dbReference>
<name>A0A2C5Z7S0_9HYPO</name>
<sequence>MHSDLQPIAFHFGPHPWTASIVVVLAAFSHPSSHYSVLAPSAGLVADILGVTMGLVNTSVSYFAFTGLHFLCFVLAITVCGLYGTDLNRASHVHKYADSKWVYAVVVGALSAVTCVVYFVPFTLRHASFIAAAWNAILFILWIAVFGVFGSLYIKEKPEGDGGIQRMKSAVWVDLVNALLWLISAVAVFGYWWKHRDARSQFTGRAHV</sequence>
<reference evidence="2 3" key="1">
    <citation type="submission" date="2017-06" db="EMBL/GenBank/DDBJ databases">
        <title>Ant-infecting Ophiocordyceps genomes reveal a high diversity of potential behavioral manipulation genes and a possible major role for enterotoxins.</title>
        <authorList>
            <person name="De Bekker C."/>
            <person name="Evans H.C."/>
            <person name="Brachmann A."/>
            <person name="Hughes D.P."/>
        </authorList>
    </citation>
    <scope>NUCLEOTIDE SEQUENCE [LARGE SCALE GENOMIC DNA]</scope>
    <source>
        <strain evidence="2 3">1348a</strain>
    </source>
</reference>
<evidence type="ECO:0000256" key="1">
    <source>
        <dbReference type="SAM" id="Phobius"/>
    </source>
</evidence>
<feature type="transmembrane region" description="Helical" evidence="1">
    <location>
        <begin position="101"/>
        <end position="120"/>
    </location>
</feature>
<comment type="caution">
    <text evidence="2">The sequence shown here is derived from an EMBL/GenBank/DDBJ whole genome shotgun (WGS) entry which is preliminary data.</text>
</comment>
<keyword evidence="1" id="KW-0472">Membrane</keyword>
<gene>
    <name evidence="2" type="ORF">CDD82_4273</name>
</gene>
<dbReference type="AlphaFoldDB" id="A0A2C5Z7S0"/>
<evidence type="ECO:0000313" key="3">
    <source>
        <dbReference type="Proteomes" id="UP000224854"/>
    </source>
</evidence>
<protein>
    <recommendedName>
        <fullName evidence="4">MARVEL domain-containing protein</fullName>
    </recommendedName>
</protein>
<feature type="transmembrane region" description="Helical" evidence="1">
    <location>
        <begin position="62"/>
        <end position="85"/>
    </location>
</feature>
<feature type="transmembrane region" description="Helical" evidence="1">
    <location>
        <begin position="12"/>
        <end position="28"/>
    </location>
</feature>
<dbReference type="Proteomes" id="UP000224854">
    <property type="component" value="Unassembled WGS sequence"/>
</dbReference>
<keyword evidence="1" id="KW-0812">Transmembrane</keyword>
<feature type="transmembrane region" description="Helical" evidence="1">
    <location>
        <begin position="132"/>
        <end position="154"/>
    </location>
</feature>
<dbReference type="EMBL" id="NJEU01000350">
    <property type="protein sequence ID" value="PHH75830.1"/>
    <property type="molecule type" value="Genomic_DNA"/>
</dbReference>
<evidence type="ECO:0000313" key="2">
    <source>
        <dbReference type="EMBL" id="PHH75830.1"/>
    </source>
</evidence>
<feature type="transmembrane region" description="Helical" evidence="1">
    <location>
        <begin position="35"/>
        <end position="56"/>
    </location>
</feature>
<dbReference type="OrthoDB" id="5363290at2759"/>
<feature type="transmembrane region" description="Helical" evidence="1">
    <location>
        <begin position="175"/>
        <end position="193"/>
    </location>
</feature>